<sequence length="136" mass="15505">MTQVIKTDTDLLDIATRIAISALTPVQKGREQEPAVDSNTINNLLAYMQSRKSIKELLAYILRQTSRGEIDRNTSKLLLSALKDLKENEEDINKALELLGYVKWIYETLNGLKIDITQLKGVDNFQKLVNELVKRM</sequence>
<organism evidence="1 2">
    <name type="scientific">Saccharolobus islandicus (strain L.S.2.15 / Lassen #1)</name>
    <name type="common">Sulfolobus islandicus</name>
    <dbReference type="NCBI Taxonomy" id="429572"/>
    <lineage>
        <taxon>Archaea</taxon>
        <taxon>Thermoproteota</taxon>
        <taxon>Thermoprotei</taxon>
        <taxon>Sulfolobales</taxon>
        <taxon>Sulfolobaceae</taxon>
        <taxon>Saccharolobus</taxon>
    </lineage>
</organism>
<dbReference type="GeneID" id="7798875"/>
<dbReference type="EMBL" id="CP001399">
    <property type="protein sequence ID" value="ACP34777.1"/>
    <property type="molecule type" value="Genomic_DNA"/>
</dbReference>
<dbReference type="RefSeq" id="WP_012713175.1">
    <property type="nucleotide sequence ID" value="NC_012589.1"/>
</dbReference>
<dbReference type="HOGENOM" id="CLU_1954761_0_0_2"/>
<accession>C3MMF4</accession>
<evidence type="ECO:0000313" key="2">
    <source>
        <dbReference type="Proteomes" id="UP000001747"/>
    </source>
</evidence>
<gene>
    <name evidence="1" type="ordered locus">LS215_0704</name>
</gene>
<evidence type="ECO:0008006" key="3">
    <source>
        <dbReference type="Google" id="ProtNLM"/>
    </source>
</evidence>
<evidence type="ECO:0000313" key="1">
    <source>
        <dbReference type="EMBL" id="ACP34777.1"/>
    </source>
</evidence>
<protein>
    <recommendedName>
        <fullName evidence="3">CRISPR type III-B/RAMP module-associated protein Cmr5</fullName>
    </recommendedName>
</protein>
<name>C3MMF4_SACI2</name>
<dbReference type="Proteomes" id="UP000001747">
    <property type="component" value="Chromosome"/>
</dbReference>
<reference evidence="1 2" key="1">
    <citation type="journal article" date="2009" name="Proc. Natl. Acad. Sci. U.S.A.">
        <title>Biogeography of the Sulfolobus islandicus pan-genome.</title>
        <authorList>
            <person name="Reno M.L."/>
            <person name="Held N.L."/>
            <person name="Fields C.J."/>
            <person name="Burke P.V."/>
            <person name="Whitaker R.J."/>
        </authorList>
    </citation>
    <scope>NUCLEOTIDE SEQUENCE [LARGE SCALE GENOMIC DNA]</scope>
    <source>
        <strain evidence="2">L.S.2.15 / Lassen #1</strain>
    </source>
</reference>
<proteinExistence type="predicted"/>
<dbReference type="AlphaFoldDB" id="C3MMF4"/>
<dbReference type="KEGG" id="sis:LS215_0704"/>